<dbReference type="AlphaFoldDB" id="A0A6L2L1E5"/>
<comment type="caution">
    <text evidence="1">The sequence shown here is derived from an EMBL/GenBank/DDBJ whole genome shotgun (WGS) entry which is preliminary data.</text>
</comment>
<name>A0A6L2L1E5_TANCI</name>
<proteinExistence type="predicted"/>
<sequence>MVAWWWILVVVEEKEDDEMRVVHSKRRNCLHQQKMNDLVFVMYNLKLSGREEKKMKETAAAIEQLEALDFETVDSDDEWIIEEESTQSQAHDDGGDNGFLERAIRGQFGEF</sequence>
<protein>
    <submittedName>
        <fullName evidence="1">Zf-BED domain-containing protein</fullName>
    </submittedName>
</protein>
<dbReference type="EMBL" id="BKCJ010003436">
    <property type="protein sequence ID" value="GEU55079.1"/>
    <property type="molecule type" value="Genomic_DNA"/>
</dbReference>
<reference evidence="1" key="1">
    <citation type="journal article" date="2019" name="Sci. Rep.">
        <title>Draft genome of Tanacetum cinerariifolium, the natural source of mosquito coil.</title>
        <authorList>
            <person name="Yamashiro T."/>
            <person name="Shiraishi A."/>
            <person name="Satake H."/>
            <person name="Nakayama K."/>
        </authorList>
    </citation>
    <scope>NUCLEOTIDE SEQUENCE</scope>
</reference>
<evidence type="ECO:0000313" key="1">
    <source>
        <dbReference type="EMBL" id="GEU55079.1"/>
    </source>
</evidence>
<gene>
    <name evidence="1" type="ORF">Tci_027057</name>
</gene>
<organism evidence="1">
    <name type="scientific">Tanacetum cinerariifolium</name>
    <name type="common">Dalmatian daisy</name>
    <name type="synonym">Chrysanthemum cinerariifolium</name>
    <dbReference type="NCBI Taxonomy" id="118510"/>
    <lineage>
        <taxon>Eukaryota</taxon>
        <taxon>Viridiplantae</taxon>
        <taxon>Streptophyta</taxon>
        <taxon>Embryophyta</taxon>
        <taxon>Tracheophyta</taxon>
        <taxon>Spermatophyta</taxon>
        <taxon>Magnoliopsida</taxon>
        <taxon>eudicotyledons</taxon>
        <taxon>Gunneridae</taxon>
        <taxon>Pentapetalae</taxon>
        <taxon>asterids</taxon>
        <taxon>campanulids</taxon>
        <taxon>Asterales</taxon>
        <taxon>Asteraceae</taxon>
        <taxon>Asteroideae</taxon>
        <taxon>Anthemideae</taxon>
        <taxon>Anthemidinae</taxon>
        <taxon>Tanacetum</taxon>
    </lineage>
</organism>
<accession>A0A6L2L1E5</accession>